<accession>A0AAV5TSR5</accession>
<keyword evidence="2" id="KW-1185">Reference proteome</keyword>
<dbReference type="EMBL" id="BTSX01000004">
    <property type="protein sequence ID" value="GMS97525.1"/>
    <property type="molecule type" value="Genomic_DNA"/>
</dbReference>
<feature type="non-terminal residue" evidence="1">
    <location>
        <position position="71"/>
    </location>
</feature>
<dbReference type="Proteomes" id="UP001432027">
    <property type="component" value="Unassembled WGS sequence"/>
</dbReference>
<evidence type="ECO:0000313" key="2">
    <source>
        <dbReference type="Proteomes" id="UP001432027"/>
    </source>
</evidence>
<feature type="non-terminal residue" evidence="1">
    <location>
        <position position="1"/>
    </location>
</feature>
<dbReference type="AlphaFoldDB" id="A0AAV5TSR5"/>
<comment type="caution">
    <text evidence="1">The sequence shown here is derived from an EMBL/GenBank/DDBJ whole genome shotgun (WGS) entry which is preliminary data.</text>
</comment>
<protein>
    <submittedName>
        <fullName evidence="1">Uncharacterized protein</fullName>
    </submittedName>
</protein>
<organism evidence="1 2">
    <name type="scientific">Pristionchus entomophagus</name>
    <dbReference type="NCBI Taxonomy" id="358040"/>
    <lineage>
        <taxon>Eukaryota</taxon>
        <taxon>Metazoa</taxon>
        <taxon>Ecdysozoa</taxon>
        <taxon>Nematoda</taxon>
        <taxon>Chromadorea</taxon>
        <taxon>Rhabditida</taxon>
        <taxon>Rhabditina</taxon>
        <taxon>Diplogasteromorpha</taxon>
        <taxon>Diplogasteroidea</taxon>
        <taxon>Neodiplogasteridae</taxon>
        <taxon>Pristionchus</taxon>
    </lineage>
</organism>
<proteinExistence type="predicted"/>
<sequence length="71" mass="8640">DDSTRHNRSFYTAPLGNNVNSTRQCLRFSQHKPAQQQKFLLDLQSSKRKWRRWKMDGSRMNYFLSQQHLLR</sequence>
<evidence type="ECO:0000313" key="1">
    <source>
        <dbReference type="EMBL" id="GMS97525.1"/>
    </source>
</evidence>
<gene>
    <name evidence="1" type="ORF">PENTCL1PPCAC_19700</name>
</gene>
<reference evidence="1" key="1">
    <citation type="submission" date="2023-10" db="EMBL/GenBank/DDBJ databases">
        <title>Genome assembly of Pristionchus species.</title>
        <authorList>
            <person name="Yoshida K."/>
            <person name="Sommer R.J."/>
        </authorList>
    </citation>
    <scope>NUCLEOTIDE SEQUENCE</scope>
    <source>
        <strain evidence="1">RS0144</strain>
    </source>
</reference>
<name>A0AAV5TSR5_9BILA</name>